<keyword evidence="2 7" id="KW-0479">Metal-binding</keyword>
<keyword evidence="5 7" id="KW-0460">Magnesium</keyword>
<dbReference type="PANTHER" id="PTHR11846:SF0">
    <property type="entry name" value="ADENYLOSUCCINATE SYNTHETASE"/>
    <property type="match status" value="1"/>
</dbReference>
<dbReference type="SMART" id="SM00788">
    <property type="entry name" value="Adenylsucc_synt"/>
    <property type="match status" value="1"/>
</dbReference>
<feature type="binding site" description="in other chain" evidence="7">
    <location>
        <position position="305"/>
    </location>
    <ligand>
        <name>IMP</name>
        <dbReference type="ChEBI" id="CHEBI:58053"/>
        <note>ligand shared between dimeric partners</note>
    </ligand>
</feature>
<keyword evidence="10" id="KW-1185">Reference proteome</keyword>
<feature type="active site" description="Proton acceptor" evidence="7">
    <location>
        <position position="27"/>
    </location>
</feature>
<keyword evidence="1 7" id="KW-0436">Ligase</keyword>
<evidence type="ECO:0000256" key="2">
    <source>
        <dbReference type="ARBA" id="ARBA00022723"/>
    </source>
</evidence>
<comment type="cofactor">
    <cofactor evidence="7">
        <name>Mg(2+)</name>
        <dbReference type="ChEBI" id="CHEBI:18420"/>
    </cofactor>
    <text evidence="7">Binds 1 Mg(2+) ion per subunit.</text>
</comment>
<comment type="similarity">
    <text evidence="7">Belongs to the adenylosuccinate synthetase family.</text>
</comment>
<feature type="active site" description="Proton donor" evidence="7">
    <location>
        <position position="57"/>
    </location>
</feature>
<keyword evidence="6 7" id="KW-0342">GTP-binding</keyword>
<organism evidence="9 10">
    <name type="scientific">Streptosporangium carneum</name>
    <dbReference type="NCBI Taxonomy" id="47481"/>
    <lineage>
        <taxon>Bacteria</taxon>
        <taxon>Bacillati</taxon>
        <taxon>Actinomycetota</taxon>
        <taxon>Actinomycetes</taxon>
        <taxon>Streptosporangiales</taxon>
        <taxon>Streptosporangiaceae</taxon>
        <taxon>Streptosporangium</taxon>
    </lineage>
</organism>
<feature type="compositionally biased region" description="Basic and acidic residues" evidence="8">
    <location>
        <begin position="231"/>
        <end position="247"/>
    </location>
</feature>
<name>A0A9W6I5W2_9ACTN</name>
<protein>
    <recommendedName>
        <fullName evidence="7">Adenylosuccinate synthetase</fullName>
        <shortName evidence="7">AMPSase</shortName>
        <shortName evidence="7">AdSS</shortName>
        <ecNumber evidence="7">6.3.4.4</ecNumber>
    </recommendedName>
    <alternativeName>
        <fullName evidence="7">IMP--aspartate ligase</fullName>
    </alternativeName>
</protein>
<dbReference type="AlphaFoldDB" id="A0A9W6I5W2"/>
<evidence type="ECO:0000256" key="6">
    <source>
        <dbReference type="ARBA" id="ARBA00023134"/>
    </source>
</evidence>
<feature type="binding site" evidence="7">
    <location>
        <begin position="391"/>
        <end position="393"/>
    </location>
    <ligand>
        <name>GTP</name>
        <dbReference type="ChEBI" id="CHEBI:37565"/>
    </ligand>
</feature>
<proteinExistence type="inferred from homology"/>
<reference evidence="9" key="2">
    <citation type="submission" date="2023-01" db="EMBL/GenBank/DDBJ databases">
        <authorList>
            <person name="Sun Q."/>
            <person name="Evtushenko L."/>
        </authorList>
    </citation>
    <scope>NUCLEOTIDE SEQUENCE</scope>
    <source>
        <strain evidence="9">VKM Ac-2007</strain>
    </source>
</reference>
<comment type="caution">
    <text evidence="9">The sequence shown here is derived from an EMBL/GenBank/DDBJ whole genome shotgun (WGS) entry which is preliminary data.</text>
</comment>
<dbReference type="GO" id="GO:0005737">
    <property type="term" value="C:cytoplasm"/>
    <property type="evidence" value="ECO:0007669"/>
    <property type="project" value="UniProtKB-SubCell"/>
</dbReference>
<evidence type="ECO:0000256" key="4">
    <source>
        <dbReference type="ARBA" id="ARBA00022755"/>
    </source>
</evidence>
<dbReference type="InterPro" id="IPR042111">
    <property type="entry name" value="Adenylosuccinate_synth_dom3"/>
</dbReference>
<keyword evidence="4 7" id="KW-0658">Purine biosynthesis</keyword>
<dbReference type="RefSeq" id="WP_271219901.1">
    <property type="nucleotide sequence ID" value="NZ_BAAAVD010000016.1"/>
</dbReference>
<evidence type="ECO:0000256" key="5">
    <source>
        <dbReference type="ARBA" id="ARBA00022842"/>
    </source>
</evidence>
<dbReference type="Gene3D" id="1.10.300.10">
    <property type="entry name" value="Adenylosuccinate Synthetase, subunit A, domain 2"/>
    <property type="match status" value="2"/>
</dbReference>
<evidence type="ECO:0000256" key="1">
    <source>
        <dbReference type="ARBA" id="ARBA00022598"/>
    </source>
</evidence>
<dbReference type="InterPro" id="IPR042110">
    <property type="entry name" value="Adenylosuccinate_synth_dom2"/>
</dbReference>
<dbReference type="Gene3D" id="3.40.440.10">
    <property type="entry name" value="Adenylosuccinate Synthetase, subunit A, domain 1"/>
    <property type="match status" value="2"/>
</dbReference>
<reference evidence="9" key="1">
    <citation type="journal article" date="2014" name="Int. J. Syst. Evol. Microbiol.">
        <title>Complete genome sequence of Corynebacterium casei LMG S-19264T (=DSM 44701T), isolated from a smear-ripened cheese.</title>
        <authorList>
            <consortium name="US DOE Joint Genome Institute (JGI-PGF)"/>
            <person name="Walter F."/>
            <person name="Albersmeier A."/>
            <person name="Kalinowski J."/>
            <person name="Ruckert C."/>
        </authorList>
    </citation>
    <scope>NUCLEOTIDE SEQUENCE</scope>
    <source>
        <strain evidence="9">VKM Ac-2007</strain>
    </source>
</reference>
<dbReference type="GO" id="GO:0004019">
    <property type="term" value="F:adenylosuccinate synthase activity"/>
    <property type="evidence" value="ECO:0007669"/>
    <property type="project" value="UniProtKB-UniRule"/>
</dbReference>
<dbReference type="GO" id="GO:0000287">
    <property type="term" value="F:magnesium ion binding"/>
    <property type="evidence" value="ECO:0007669"/>
    <property type="project" value="UniProtKB-UniRule"/>
</dbReference>
<gene>
    <name evidence="7" type="primary">purA</name>
    <name evidence="9" type="ORF">GCM10017600_49320</name>
</gene>
<comment type="caution">
    <text evidence="7">Lacks conserved residue(s) required for the propagation of feature annotation.</text>
</comment>
<dbReference type="Pfam" id="PF00709">
    <property type="entry name" value="Adenylsucc_synt"/>
    <property type="match status" value="2"/>
</dbReference>
<comment type="function">
    <text evidence="7">Plays an important role in the de novo pathway of purine nucleotide biosynthesis. Catalyzes the first committed step in the biosynthesis of AMP from IMP.</text>
</comment>
<comment type="subcellular location">
    <subcellularLocation>
        <location evidence="7">Cytoplasm</location>
    </subcellularLocation>
</comment>
<keyword evidence="3 7" id="KW-0547">Nucleotide-binding</keyword>
<keyword evidence="7" id="KW-0963">Cytoplasm</keyword>
<dbReference type="PANTHER" id="PTHR11846">
    <property type="entry name" value="ADENYLOSUCCINATE SYNTHETASE"/>
    <property type="match status" value="1"/>
</dbReference>
<dbReference type="InterPro" id="IPR042109">
    <property type="entry name" value="Adenylosuccinate_synth_dom1"/>
</dbReference>
<comment type="subunit">
    <text evidence="7">Homodimer.</text>
</comment>
<sequence>MDEQVASREKGAFMGEHVIVADLGYGDAGKGTVVDWLCAQEPVHAVVRFNGGGQAAHNVVLPDGRHHTFAQFGSGTFRGVPTHLSRFVIVDPLAMAAEAAHLSELGVPDPFALLTVDRDALLATPYHVAAGRAREVARGEDRHGSCGMGVGETVAYALEHPDLAPTVGDCEDPVRLARKLRALRQALEAIWEETDQEADQETDQETVRNAGREAGRLPRRTGQGTGRGTRRGTEQRAGRPAGREVGREAVPSVEDCVVAYRAFAERVILVDSSFVTALLRRRPVVFEGAQGVLLDEWHGFHPYTTWSTTTFANALTLLDGAPAVRLGVLRSYTTRHGPGPLVTEDPTLEAVERHNGTGPWQGPFRVGHFDAVAHRYALAAAGGADALALTHLDVPVSRMCVSYDIGELPVGVAGDLDGQARLTARLLGARPRYLDGVDDWPAAVADALGVPVRVGSWGPTSADKTRLGGSTSCSPRSEGRDVRTGGVTAPERV</sequence>
<feature type="binding site" evidence="7">
    <location>
        <position position="27"/>
    </location>
    <ligand>
        <name>Mg(2+)</name>
        <dbReference type="ChEBI" id="CHEBI:18420"/>
    </ligand>
</feature>
<dbReference type="GO" id="GO:0005525">
    <property type="term" value="F:GTP binding"/>
    <property type="evidence" value="ECO:0007669"/>
    <property type="project" value="UniProtKB-UniRule"/>
</dbReference>
<evidence type="ECO:0000313" key="10">
    <source>
        <dbReference type="Proteomes" id="UP001143474"/>
    </source>
</evidence>
<dbReference type="EC" id="6.3.4.4" evidence="7"/>
<evidence type="ECO:0000256" key="3">
    <source>
        <dbReference type="ARBA" id="ARBA00022741"/>
    </source>
</evidence>
<dbReference type="InterPro" id="IPR027417">
    <property type="entry name" value="P-loop_NTPase"/>
</dbReference>
<dbReference type="HAMAP" id="MF_00011">
    <property type="entry name" value="Adenylosucc_synth"/>
    <property type="match status" value="1"/>
</dbReference>
<dbReference type="Proteomes" id="UP001143474">
    <property type="component" value="Unassembled WGS sequence"/>
</dbReference>
<comment type="pathway">
    <text evidence="7">Purine metabolism; AMP biosynthesis via de novo pathway; AMP from IMP: step 1/2.</text>
</comment>
<dbReference type="EMBL" id="BSEV01000011">
    <property type="protein sequence ID" value="GLK11525.1"/>
    <property type="molecule type" value="Genomic_DNA"/>
</dbReference>
<comment type="catalytic activity">
    <reaction evidence="7">
        <text>IMP + L-aspartate + GTP = N(6)-(1,2-dicarboxyethyl)-AMP + GDP + phosphate + 2 H(+)</text>
        <dbReference type="Rhea" id="RHEA:15753"/>
        <dbReference type="ChEBI" id="CHEBI:15378"/>
        <dbReference type="ChEBI" id="CHEBI:29991"/>
        <dbReference type="ChEBI" id="CHEBI:37565"/>
        <dbReference type="ChEBI" id="CHEBI:43474"/>
        <dbReference type="ChEBI" id="CHEBI:57567"/>
        <dbReference type="ChEBI" id="CHEBI:58053"/>
        <dbReference type="ChEBI" id="CHEBI:58189"/>
        <dbReference type="EC" id="6.3.4.4"/>
    </reaction>
</comment>
<feature type="region of interest" description="Disordered" evidence="8">
    <location>
        <begin position="194"/>
        <end position="248"/>
    </location>
</feature>
<dbReference type="GO" id="GO:0044208">
    <property type="term" value="P:'de novo' AMP biosynthetic process"/>
    <property type="evidence" value="ECO:0007669"/>
    <property type="project" value="UniProtKB-UniRule"/>
</dbReference>
<dbReference type="GO" id="GO:0046040">
    <property type="term" value="P:IMP metabolic process"/>
    <property type="evidence" value="ECO:0007669"/>
    <property type="project" value="TreeGrafter"/>
</dbReference>
<feature type="compositionally biased region" description="Acidic residues" evidence="8">
    <location>
        <begin position="194"/>
        <end position="204"/>
    </location>
</feature>
<feature type="region of interest" description="Disordered" evidence="8">
    <location>
        <begin position="459"/>
        <end position="493"/>
    </location>
</feature>
<dbReference type="InterPro" id="IPR001114">
    <property type="entry name" value="Adenylosuccinate_synthetase"/>
</dbReference>
<evidence type="ECO:0000313" key="9">
    <source>
        <dbReference type="EMBL" id="GLK11525.1"/>
    </source>
</evidence>
<dbReference type="Gene3D" id="3.90.170.10">
    <property type="entry name" value="Adenylosuccinate Synthetase, subunit A, domain 3"/>
    <property type="match status" value="1"/>
</dbReference>
<dbReference type="SUPFAM" id="SSF52540">
    <property type="entry name" value="P-loop containing nucleoside triphosphate hydrolases"/>
    <property type="match status" value="1"/>
</dbReference>
<accession>A0A9W6I5W2</accession>
<evidence type="ECO:0000256" key="8">
    <source>
        <dbReference type="SAM" id="MobiDB-lite"/>
    </source>
</evidence>
<feature type="binding site" description="in other chain" evidence="7">
    <location>
        <position position="290"/>
    </location>
    <ligand>
        <name>IMP</name>
        <dbReference type="ChEBI" id="CHEBI:58053"/>
        <note>ligand shared between dimeric partners</note>
    </ligand>
</feature>
<evidence type="ECO:0000256" key="7">
    <source>
        <dbReference type="HAMAP-Rule" id="MF_00011"/>
    </source>
</evidence>